<evidence type="ECO:0000256" key="4">
    <source>
        <dbReference type="ARBA" id="ARBA00023136"/>
    </source>
</evidence>
<feature type="transmembrane region" description="Helical" evidence="5">
    <location>
        <begin position="57"/>
        <end position="84"/>
    </location>
</feature>
<dbReference type="InterPro" id="IPR036259">
    <property type="entry name" value="MFS_trans_sf"/>
</dbReference>
<evidence type="ECO:0000256" key="5">
    <source>
        <dbReference type="SAM" id="Phobius"/>
    </source>
</evidence>
<name>W3XSI6_PESFW</name>
<feature type="transmembrane region" description="Helical" evidence="5">
    <location>
        <begin position="126"/>
        <end position="145"/>
    </location>
</feature>
<evidence type="ECO:0000259" key="6">
    <source>
        <dbReference type="PROSITE" id="PS50850"/>
    </source>
</evidence>
<feature type="transmembrane region" description="Helical" evidence="5">
    <location>
        <begin position="419"/>
        <end position="448"/>
    </location>
</feature>
<dbReference type="Gene3D" id="1.20.1250.20">
    <property type="entry name" value="MFS general substrate transporter like domains"/>
    <property type="match status" value="1"/>
</dbReference>
<feature type="transmembrane region" description="Helical" evidence="5">
    <location>
        <begin position="184"/>
        <end position="204"/>
    </location>
</feature>
<dbReference type="RefSeq" id="XP_007828781.1">
    <property type="nucleotide sequence ID" value="XM_007830590.1"/>
</dbReference>
<dbReference type="SUPFAM" id="SSF103473">
    <property type="entry name" value="MFS general substrate transporter"/>
    <property type="match status" value="1"/>
</dbReference>
<feature type="transmembrane region" description="Helical" evidence="5">
    <location>
        <begin position="369"/>
        <end position="387"/>
    </location>
</feature>
<dbReference type="HOGENOM" id="CLU_000960_27_5_1"/>
<comment type="subcellular location">
    <subcellularLocation>
        <location evidence="1">Membrane</location>
        <topology evidence="1">Multi-pass membrane protein</topology>
    </subcellularLocation>
</comment>
<dbReference type="Pfam" id="PF07690">
    <property type="entry name" value="MFS_1"/>
    <property type="match status" value="1"/>
</dbReference>
<keyword evidence="8" id="KW-1185">Reference proteome</keyword>
<evidence type="ECO:0000256" key="3">
    <source>
        <dbReference type="ARBA" id="ARBA00022989"/>
    </source>
</evidence>
<reference evidence="8" key="1">
    <citation type="journal article" date="2015" name="BMC Genomics">
        <title>Genomic and transcriptomic analysis of the endophytic fungus Pestalotiopsis fici reveals its lifestyle and high potential for synthesis of natural products.</title>
        <authorList>
            <person name="Wang X."/>
            <person name="Zhang X."/>
            <person name="Liu L."/>
            <person name="Xiang M."/>
            <person name="Wang W."/>
            <person name="Sun X."/>
            <person name="Che Y."/>
            <person name="Guo L."/>
            <person name="Liu G."/>
            <person name="Guo L."/>
            <person name="Wang C."/>
            <person name="Yin W.B."/>
            <person name="Stadler M."/>
            <person name="Zhang X."/>
            <person name="Liu X."/>
        </authorList>
    </citation>
    <scope>NUCLEOTIDE SEQUENCE [LARGE SCALE GENOMIC DNA]</scope>
    <source>
        <strain evidence="8">W106-1 / CGMCC3.15140</strain>
    </source>
</reference>
<keyword evidence="3 5" id="KW-1133">Transmembrane helix</keyword>
<gene>
    <name evidence="7" type="ORF">PFICI_02009</name>
</gene>
<evidence type="ECO:0000256" key="2">
    <source>
        <dbReference type="ARBA" id="ARBA00022692"/>
    </source>
</evidence>
<dbReference type="PANTHER" id="PTHR42718:SF27">
    <property type="entry name" value="TRANSPORTER, PUTATIVE-RELATED"/>
    <property type="match status" value="1"/>
</dbReference>
<feature type="transmembrane region" description="Helical" evidence="5">
    <location>
        <begin position="216"/>
        <end position="235"/>
    </location>
</feature>
<feature type="transmembrane region" description="Helical" evidence="5">
    <location>
        <begin position="151"/>
        <end position="172"/>
    </location>
</feature>
<dbReference type="PROSITE" id="PS50850">
    <property type="entry name" value="MFS"/>
    <property type="match status" value="1"/>
</dbReference>
<feature type="transmembrane region" description="Helical" evidence="5">
    <location>
        <begin position="394"/>
        <end position="413"/>
    </location>
</feature>
<proteinExistence type="predicted"/>
<keyword evidence="2 5" id="KW-0812">Transmembrane</keyword>
<feature type="transmembrane region" description="Helical" evidence="5">
    <location>
        <begin position="460"/>
        <end position="484"/>
    </location>
</feature>
<dbReference type="Gene3D" id="1.20.1720.10">
    <property type="entry name" value="Multidrug resistance protein D"/>
    <property type="match status" value="1"/>
</dbReference>
<feature type="transmembrane region" description="Helical" evidence="5">
    <location>
        <begin position="255"/>
        <end position="275"/>
    </location>
</feature>
<dbReference type="InterPro" id="IPR020846">
    <property type="entry name" value="MFS_dom"/>
</dbReference>
<feature type="transmembrane region" description="Helical" evidence="5">
    <location>
        <begin position="328"/>
        <end position="349"/>
    </location>
</feature>
<dbReference type="GeneID" id="19267022"/>
<dbReference type="OrthoDB" id="2130629at2759"/>
<dbReference type="PANTHER" id="PTHR42718">
    <property type="entry name" value="MAJOR FACILITATOR SUPERFAMILY MULTIDRUG TRANSPORTER MFSC"/>
    <property type="match status" value="1"/>
</dbReference>
<organism evidence="7 8">
    <name type="scientific">Pestalotiopsis fici (strain W106-1 / CGMCC3.15140)</name>
    <dbReference type="NCBI Taxonomy" id="1229662"/>
    <lineage>
        <taxon>Eukaryota</taxon>
        <taxon>Fungi</taxon>
        <taxon>Dikarya</taxon>
        <taxon>Ascomycota</taxon>
        <taxon>Pezizomycotina</taxon>
        <taxon>Sordariomycetes</taxon>
        <taxon>Xylariomycetidae</taxon>
        <taxon>Amphisphaeriales</taxon>
        <taxon>Sporocadaceae</taxon>
        <taxon>Pestalotiopsis</taxon>
    </lineage>
</organism>
<dbReference type="Proteomes" id="UP000030651">
    <property type="component" value="Unassembled WGS sequence"/>
</dbReference>
<evidence type="ECO:0000256" key="1">
    <source>
        <dbReference type="ARBA" id="ARBA00004141"/>
    </source>
</evidence>
<protein>
    <recommendedName>
        <fullName evidence="6">Major facilitator superfamily (MFS) profile domain-containing protein</fullName>
    </recommendedName>
</protein>
<dbReference type="eggNOG" id="KOG0254">
    <property type="taxonomic scope" value="Eukaryota"/>
</dbReference>
<evidence type="ECO:0000313" key="7">
    <source>
        <dbReference type="EMBL" id="ETS88181.1"/>
    </source>
</evidence>
<evidence type="ECO:0000313" key="8">
    <source>
        <dbReference type="Proteomes" id="UP000030651"/>
    </source>
</evidence>
<dbReference type="AlphaFoldDB" id="W3XSI6"/>
<keyword evidence="4 5" id="KW-0472">Membrane</keyword>
<dbReference type="InterPro" id="IPR011701">
    <property type="entry name" value="MFS"/>
</dbReference>
<dbReference type="KEGG" id="pfy:PFICI_02009"/>
<feature type="transmembrane region" description="Helical" evidence="5">
    <location>
        <begin position="287"/>
        <end position="307"/>
    </location>
</feature>
<sequence length="535" mass="56446">MATITATELQPVDFIASGASHHMIPPPRKSHEPPAEASPTLDAAEALAVTTLAKTRAIIVIAQLSGLTLFGSFCNGVIVVGLPAMIETLGLEDGLLLWPTSVFYLTAGSCLLMAGSIADVAGTKRVNLMGSFLGAVVALACGFAQTGGQLIAFRAIQGISYAMITPSAISIISTSVEDGQPRNIGFASLGVASTLGFSLGLVLGGVFVDHTGWRPAFYFAGATSIALSVVGIWALPRDSRRRQGKSIWKRLASEIDWIGTILASTSLATLSYVLATLSADVHNIRQASNIVLLVISAVSIPAFIVWMHYQVKNDRIALIPNSLWRRSAFTSICIMAIFTTAVTNCMELFSSLFFQEVQGFSAFGASLRILPSLIAGGLANLSTGIFVSRMPVKWVVLISSALSAVSALLMAVIQPEWPYWYAAFFAQILAPLSTDILFTVGLLVVSGVFPAHMQALSGAVFNTCAQVGTAIGLTVTSVISASVTAASHETDKTSPGALMEGYRAVFWTMFSWMVVVCLVSALGLRRVGGVGVKRD</sequence>
<feature type="domain" description="Major facilitator superfamily (MFS) profile" evidence="6">
    <location>
        <begin position="60"/>
        <end position="528"/>
    </location>
</feature>
<dbReference type="GO" id="GO:0022857">
    <property type="term" value="F:transmembrane transporter activity"/>
    <property type="evidence" value="ECO:0007669"/>
    <property type="project" value="InterPro"/>
</dbReference>
<dbReference type="InParanoid" id="W3XSI6"/>
<dbReference type="EMBL" id="KI912109">
    <property type="protein sequence ID" value="ETS88181.1"/>
    <property type="molecule type" value="Genomic_DNA"/>
</dbReference>
<accession>W3XSI6</accession>
<dbReference type="GO" id="GO:0016020">
    <property type="term" value="C:membrane"/>
    <property type="evidence" value="ECO:0007669"/>
    <property type="project" value="UniProtKB-SubCell"/>
</dbReference>
<dbReference type="OMA" id="ITRSFPP"/>
<feature type="transmembrane region" description="Helical" evidence="5">
    <location>
        <begin position="96"/>
        <end position="114"/>
    </location>
</feature>
<feature type="transmembrane region" description="Helical" evidence="5">
    <location>
        <begin position="504"/>
        <end position="524"/>
    </location>
</feature>